<dbReference type="AlphaFoldDB" id="A0AAE2V8W7"/>
<evidence type="ECO:0000256" key="2">
    <source>
        <dbReference type="ARBA" id="ARBA00022490"/>
    </source>
</evidence>
<keyword evidence="2 9" id="KW-0963">Cytoplasm</keyword>
<dbReference type="Gene3D" id="3.40.50.620">
    <property type="entry name" value="HUPs"/>
    <property type="match status" value="2"/>
</dbReference>
<dbReference type="NCBIfam" id="TIGR00396">
    <property type="entry name" value="leuS_bact"/>
    <property type="match status" value="1"/>
</dbReference>
<dbReference type="Pfam" id="PF00133">
    <property type="entry name" value="tRNA-synt_1"/>
    <property type="match status" value="2"/>
</dbReference>
<dbReference type="EMBL" id="JAENIG010000002">
    <property type="protein sequence ID" value="MBK1854188.1"/>
    <property type="molecule type" value="Genomic_DNA"/>
</dbReference>
<reference evidence="15" key="1">
    <citation type="submission" date="2021-01" db="EMBL/GenBank/DDBJ databases">
        <title>Modified the classification status of verrucomicrobia.</title>
        <authorList>
            <person name="Feng X."/>
        </authorList>
    </citation>
    <scope>NUCLEOTIDE SEQUENCE</scope>
    <source>
        <strain evidence="15">5K15</strain>
    </source>
</reference>
<dbReference type="FunFam" id="3.40.50.620:FF:000060">
    <property type="entry name" value="Leucine--tRNA ligase"/>
    <property type="match status" value="1"/>
</dbReference>
<dbReference type="InterPro" id="IPR002302">
    <property type="entry name" value="Leu-tRNA-ligase"/>
</dbReference>
<dbReference type="Gene3D" id="1.10.730.10">
    <property type="entry name" value="Isoleucyl-tRNA Synthetase, Domain 1"/>
    <property type="match status" value="1"/>
</dbReference>
<dbReference type="Gene3D" id="3.90.740.10">
    <property type="entry name" value="Valyl/Leucyl/Isoleucyl-tRNA synthetase, editing domain"/>
    <property type="match status" value="1"/>
</dbReference>
<dbReference type="HAMAP" id="MF_00049_B">
    <property type="entry name" value="Leu_tRNA_synth_B"/>
    <property type="match status" value="1"/>
</dbReference>
<dbReference type="InterPro" id="IPR009008">
    <property type="entry name" value="Val/Leu/Ile-tRNA-synth_edit"/>
</dbReference>
<keyword evidence="7 9" id="KW-0030">Aminoacyl-tRNA synthetase</keyword>
<evidence type="ECO:0000256" key="10">
    <source>
        <dbReference type="RuleBase" id="RU363035"/>
    </source>
</evidence>
<dbReference type="SUPFAM" id="SSF50677">
    <property type="entry name" value="ValRS/IleRS/LeuRS editing domain"/>
    <property type="match status" value="1"/>
</dbReference>
<feature type="binding site" evidence="9">
    <location>
        <position position="693"/>
    </location>
    <ligand>
        <name>ATP</name>
        <dbReference type="ChEBI" id="CHEBI:30616"/>
    </ligand>
</feature>
<feature type="region of interest" description="Disordered" evidence="11">
    <location>
        <begin position="647"/>
        <end position="670"/>
    </location>
</feature>
<dbReference type="FunFam" id="1.10.730.10:FF:000011">
    <property type="entry name" value="Leucine--tRNA ligase chloroplastic/mitochondrial"/>
    <property type="match status" value="1"/>
</dbReference>
<evidence type="ECO:0000256" key="9">
    <source>
        <dbReference type="HAMAP-Rule" id="MF_00049"/>
    </source>
</evidence>
<dbReference type="CDD" id="cd07958">
    <property type="entry name" value="Anticodon_Ia_Leu_BEm"/>
    <property type="match status" value="1"/>
</dbReference>
<gene>
    <name evidence="9" type="primary">leuS</name>
    <name evidence="15" type="ORF">JIN83_04420</name>
</gene>
<dbReference type="FunFam" id="3.40.50.620:FF:000056">
    <property type="entry name" value="Leucine--tRNA ligase"/>
    <property type="match status" value="1"/>
</dbReference>
<dbReference type="GO" id="GO:0005524">
    <property type="term" value="F:ATP binding"/>
    <property type="evidence" value="ECO:0007669"/>
    <property type="project" value="UniProtKB-UniRule"/>
</dbReference>
<dbReference type="InterPro" id="IPR002300">
    <property type="entry name" value="aa-tRNA-synth_Ia"/>
</dbReference>
<dbReference type="InterPro" id="IPR025709">
    <property type="entry name" value="Leu_tRNA-synth_edit"/>
</dbReference>
<dbReference type="InterPro" id="IPR009080">
    <property type="entry name" value="tRNAsynth_Ia_anticodon-bd"/>
</dbReference>
<comment type="catalytic activity">
    <reaction evidence="8 9">
        <text>tRNA(Leu) + L-leucine + ATP = L-leucyl-tRNA(Leu) + AMP + diphosphate</text>
        <dbReference type="Rhea" id="RHEA:11688"/>
        <dbReference type="Rhea" id="RHEA-COMP:9613"/>
        <dbReference type="Rhea" id="RHEA-COMP:9622"/>
        <dbReference type="ChEBI" id="CHEBI:30616"/>
        <dbReference type="ChEBI" id="CHEBI:33019"/>
        <dbReference type="ChEBI" id="CHEBI:57427"/>
        <dbReference type="ChEBI" id="CHEBI:78442"/>
        <dbReference type="ChEBI" id="CHEBI:78494"/>
        <dbReference type="ChEBI" id="CHEBI:456215"/>
        <dbReference type="EC" id="6.1.1.4"/>
    </reaction>
</comment>
<evidence type="ECO:0000256" key="8">
    <source>
        <dbReference type="ARBA" id="ARBA00047469"/>
    </source>
</evidence>
<accession>A0AAE2V8W7</accession>
<feature type="domain" description="Leucyl-tRNA synthetase editing" evidence="14">
    <location>
        <begin position="256"/>
        <end position="449"/>
    </location>
</feature>
<dbReference type="PANTHER" id="PTHR43740">
    <property type="entry name" value="LEUCYL-TRNA SYNTHETASE"/>
    <property type="match status" value="1"/>
</dbReference>
<keyword evidence="3 9" id="KW-0436">Ligase</keyword>
<dbReference type="SUPFAM" id="SSF47323">
    <property type="entry name" value="Anticodon-binding domain of a subclass of class I aminoacyl-tRNA synthetases"/>
    <property type="match status" value="1"/>
</dbReference>
<proteinExistence type="inferred from homology"/>
<name>A0AAE2V8W7_9BACT</name>
<dbReference type="Proteomes" id="UP000634206">
    <property type="component" value="Unassembled WGS sequence"/>
</dbReference>
<organism evidence="15 16">
    <name type="scientific">Oceaniferula flava</name>
    <dbReference type="NCBI Taxonomy" id="2800421"/>
    <lineage>
        <taxon>Bacteria</taxon>
        <taxon>Pseudomonadati</taxon>
        <taxon>Verrucomicrobiota</taxon>
        <taxon>Verrucomicrobiia</taxon>
        <taxon>Verrucomicrobiales</taxon>
        <taxon>Verrucomicrobiaceae</taxon>
        <taxon>Oceaniferula</taxon>
    </lineage>
</organism>
<dbReference type="InterPro" id="IPR001412">
    <property type="entry name" value="aa-tRNA-synth_I_CS"/>
</dbReference>
<feature type="domain" description="Methionyl/Valyl/Leucyl/Isoleucyl-tRNA synthetase anticodon-binding" evidence="13">
    <location>
        <begin position="770"/>
        <end position="897"/>
    </location>
</feature>
<sequence>MSDQRKPFPFDEFESKWQKHWDDAQTFRTPNPGDDDFDASKPKYFILDMFPYPSGAGLHVGHPEGYTATDILGRYKKMNDHNVLHPMGWDAFGLPAEQYAIKTGQHPRITTEANVDNFRRQLKSLGFGYDWTREVNTTDPNYVRWTQWIFLQLYGSYFNEETQKAAPVSELEEKGWTREQIDEVRLAFIHEAPVNWSPSMGTVLANEEIEEWKAKGETVERRPLRQWMLRITKYAERLINELDDLDWPESIKLLQKNWIGKSVGAEVRFEVSPNEAANTAGEGGYNPFQVTVFTTRPDTLFGATYMVLAPEHPLVSQITSPEQKQAVEEYIQTCASKSDLERGDLNKHKSGVPTGATATNPVNGEQIPVWIADYVMMGYGSGAIMAVPGHDERDYEFAQKFDLPVVQVVQPKGDDEWQGFTGNGTAVNSGFLDGMKTRDAKKAIIQWLESEGHGHAKVNYKLRDWLFSRQRYWGEPFPILWEDGQHKPVPESELPVLQPEMDDFKPTGSPEGPLAKATDWINYSETAKRETNTMPQWAGSCWYYMRYCDPNNTDRFISKEAEEYWSGNEGTGMVDLYVGGTEHAVLHLLYARFWHKVLHDLGHVSTIEPFQKLVNQGLILGEMEFSQFRASDGTLVSFKDVTEQDNTFHHKSSGEPLTKEPLNGEQVDKDGENYVLKSDRSIRVRGKAEKMSKSLGNVVNPDDVVKEYGADALRLYEMFMGPLEQVKPWQMKGVEGVSRFLARVWRLAFEQNQEGEWVLSSKLTDDEPTDKALLKVLHETIKKVGEDIEKLSFNTAISQMMVCTNAFTAAEKLPAVLLRDLLKCLNPFAPHLTEEIHEQVGEAFPSAKCSRGRILADRAWPSYKEEYLVEDEVEIVVQVNGKLRGKITVAKDAPKDEIEALAQQDKNVQLHTDGKTIRKIIVVPGRLVNIVAN</sequence>
<protein>
    <recommendedName>
        <fullName evidence="9">Leucine--tRNA ligase</fullName>
        <ecNumber evidence="9">6.1.1.4</ecNumber>
    </recommendedName>
    <alternativeName>
        <fullName evidence="9">Leucyl-tRNA synthetase</fullName>
        <shortName evidence="9">LeuRS</shortName>
    </alternativeName>
</protein>
<evidence type="ECO:0000259" key="13">
    <source>
        <dbReference type="Pfam" id="PF08264"/>
    </source>
</evidence>
<dbReference type="GO" id="GO:0005829">
    <property type="term" value="C:cytosol"/>
    <property type="evidence" value="ECO:0007669"/>
    <property type="project" value="TreeGrafter"/>
</dbReference>
<keyword evidence="16" id="KW-1185">Reference proteome</keyword>
<evidence type="ECO:0000256" key="6">
    <source>
        <dbReference type="ARBA" id="ARBA00022917"/>
    </source>
</evidence>
<dbReference type="Pfam" id="PF13603">
    <property type="entry name" value="tRNA-synt_1_2"/>
    <property type="match status" value="1"/>
</dbReference>
<evidence type="ECO:0000256" key="5">
    <source>
        <dbReference type="ARBA" id="ARBA00022840"/>
    </source>
</evidence>
<evidence type="ECO:0000313" key="16">
    <source>
        <dbReference type="Proteomes" id="UP000634206"/>
    </source>
</evidence>
<evidence type="ECO:0000256" key="11">
    <source>
        <dbReference type="SAM" id="MobiDB-lite"/>
    </source>
</evidence>
<comment type="similarity">
    <text evidence="1 9 10">Belongs to the class-I aminoacyl-tRNA synthetase family.</text>
</comment>
<evidence type="ECO:0000259" key="14">
    <source>
        <dbReference type="Pfam" id="PF13603"/>
    </source>
</evidence>
<comment type="subcellular location">
    <subcellularLocation>
        <location evidence="9">Cytoplasm</location>
    </subcellularLocation>
</comment>
<comment type="caution">
    <text evidence="15">The sequence shown here is derived from an EMBL/GenBank/DDBJ whole genome shotgun (WGS) entry which is preliminary data.</text>
</comment>
<dbReference type="EC" id="6.1.1.4" evidence="9"/>
<evidence type="ECO:0000256" key="3">
    <source>
        <dbReference type="ARBA" id="ARBA00022598"/>
    </source>
</evidence>
<dbReference type="SUPFAM" id="SSF52374">
    <property type="entry name" value="Nucleotidylyl transferase"/>
    <property type="match status" value="1"/>
</dbReference>
<dbReference type="Pfam" id="PF08264">
    <property type="entry name" value="Anticodon_1"/>
    <property type="match status" value="1"/>
</dbReference>
<keyword evidence="5 9" id="KW-0067">ATP-binding</keyword>
<dbReference type="GO" id="GO:0004823">
    <property type="term" value="F:leucine-tRNA ligase activity"/>
    <property type="evidence" value="ECO:0007669"/>
    <property type="project" value="UniProtKB-UniRule"/>
</dbReference>
<dbReference type="PRINTS" id="PR00985">
    <property type="entry name" value="TRNASYNTHLEU"/>
</dbReference>
<dbReference type="PANTHER" id="PTHR43740:SF2">
    <property type="entry name" value="LEUCINE--TRNA LIGASE, MITOCHONDRIAL"/>
    <property type="match status" value="1"/>
</dbReference>
<comment type="caution">
    <text evidence="9">Lacks conserved residue(s) required for the propagation of feature annotation.</text>
</comment>
<evidence type="ECO:0000256" key="1">
    <source>
        <dbReference type="ARBA" id="ARBA00005594"/>
    </source>
</evidence>
<feature type="domain" description="Aminoacyl-tRNA synthetase class Ia" evidence="12">
    <location>
        <begin position="16"/>
        <end position="155"/>
    </location>
</feature>
<evidence type="ECO:0000256" key="7">
    <source>
        <dbReference type="ARBA" id="ARBA00023146"/>
    </source>
</evidence>
<feature type="short sequence motif" description="'KMSKS' region" evidence="9">
    <location>
        <begin position="690"/>
        <end position="694"/>
    </location>
</feature>
<keyword evidence="4 9" id="KW-0547">Nucleotide-binding</keyword>
<dbReference type="PROSITE" id="PS00178">
    <property type="entry name" value="AA_TRNA_LIGASE_I"/>
    <property type="match status" value="1"/>
</dbReference>
<dbReference type="InterPro" id="IPR013155">
    <property type="entry name" value="M/V/L/I-tRNA-synth_anticd-bd"/>
</dbReference>
<feature type="domain" description="Aminoacyl-tRNA synthetase class Ia" evidence="12">
    <location>
        <begin position="686"/>
        <end position="716"/>
    </location>
</feature>
<keyword evidence="6 9" id="KW-0648">Protein biosynthesis</keyword>
<dbReference type="GO" id="GO:0006429">
    <property type="term" value="P:leucyl-tRNA aminoacylation"/>
    <property type="evidence" value="ECO:0007669"/>
    <property type="project" value="UniProtKB-UniRule"/>
</dbReference>
<evidence type="ECO:0000256" key="4">
    <source>
        <dbReference type="ARBA" id="ARBA00022741"/>
    </source>
</evidence>
<dbReference type="GO" id="GO:0002161">
    <property type="term" value="F:aminoacyl-tRNA deacylase activity"/>
    <property type="evidence" value="ECO:0007669"/>
    <property type="project" value="InterPro"/>
</dbReference>
<dbReference type="RefSeq" id="WP_309488793.1">
    <property type="nucleotide sequence ID" value="NZ_JAENIG010000002.1"/>
</dbReference>
<evidence type="ECO:0000313" key="15">
    <source>
        <dbReference type="EMBL" id="MBK1854188.1"/>
    </source>
</evidence>
<evidence type="ECO:0000259" key="12">
    <source>
        <dbReference type="Pfam" id="PF00133"/>
    </source>
</evidence>
<dbReference type="InterPro" id="IPR014729">
    <property type="entry name" value="Rossmann-like_a/b/a_fold"/>
</dbReference>